<accession>A0A921MLZ1</accession>
<dbReference type="InterPro" id="IPR014729">
    <property type="entry name" value="Rossmann-like_a/b/a_fold"/>
</dbReference>
<dbReference type="AlphaFoldDB" id="A0A921MLZ1"/>
<dbReference type="Gene3D" id="3.40.50.620">
    <property type="entry name" value="HUPs"/>
    <property type="match status" value="1"/>
</dbReference>
<sequence length="203" mass="23110">MMKYFHSWSGGKDSTAAIILDHIHGLPPSRIVFCEVMYDRKNGISGELPEHIDFVKNVAIPKFAEWGFTVDLITAETDYLENFFHVISKSRNGNNGKMRGFPLSGRCTIQRDCKLKPIGDYYKRLGQKPADFTQYVGVAIDEPERLERLRGTNKVSLLERYGYTEKMALELCKEYGLLSPIYQYTSRGAAGSARISVFPKWPI</sequence>
<protein>
    <recommendedName>
        <fullName evidence="3">Phosphoadenosine phosphosulphate reductase domain-containing protein</fullName>
    </recommendedName>
</protein>
<name>A0A921MLZ1_9FIRM</name>
<organism evidence="1 2">
    <name type="scientific">Pseudoflavonifractor capillosus</name>
    <dbReference type="NCBI Taxonomy" id="106588"/>
    <lineage>
        <taxon>Bacteria</taxon>
        <taxon>Bacillati</taxon>
        <taxon>Bacillota</taxon>
        <taxon>Clostridia</taxon>
        <taxon>Eubacteriales</taxon>
        <taxon>Oscillospiraceae</taxon>
        <taxon>Pseudoflavonifractor</taxon>
    </lineage>
</organism>
<evidence type="ECO:0000313" key="2">
    <source>
        <dbReference type="Proteomes" id="UP000760668"/>
    </source>
</evidence>
<evidence type="ECO:0008006" key="3">
    <source>
        <dbReference type="Google" id="ProtNLM"/>
    </source>
</evidence>
<gene>
    <name evidence="1" type="ORF">K8V01_06735</name>
</gene>
<reference evidence="1" key="1">
    <citation type="journal article" date="2021" name="PeerJ">
        <title>Extensive microbial diversity within the chicken gut microbiome revealed by metagenomics and culture.</title>
        <authorList>
            <person name="Gilroy R."/>
            <person name="Ravi A."/>
            <person name="Getino M."/>
            <person name="Pursley I."/>
            <person name="Horton D.L."/>
            <person name="Alikhan N.F."/>
            <person name="Baker D."/>
            <person name="Gharbi K."/>
            <person name="Hall N."/>
            <person name="Watson M."/>
            <person name="Adriaenssens E.M."/>
            <person name="Foster-Nyarko E."/>
            <person name="Jarju S."/>
            <person name="Secka A."/>
            <person name="Antonio M."/>
            <person name="Oren A."/>
            <person name="Chaudhuri R.R."/>
            <person name="La Ragione R."/>
            <person name="Hildebrand F."/>
            <person name="Pallen M.J."/>
        </authorList>
    </citation>
    <scope>NUCLEOTIDE SEQUENCE</scope>
    <source>
        <strain evidence="1">CHK179-5677</strain>
    </source>
</reference>
<evidence type="ECO:0000313" key="1">
    <source>
        <dbReference type="EMBL" id="HJG86700.1"/>
    </source>
</evidence>
<comment type="caution">
    <text evidence="1">The sequence shown here is derived from an EMBL/GenBank/DDBJ whole genome shotgun (WGS) entry which is preliminary data.</text>
</comment>
<dbReference type="EMBL" id="DYUC01000064">
    <property type="protein sequence ID" value="HJG86700.1"/>
    <property type="molecule type" value="Genomic_DNA"/>
</dbReference>
<proteinExistence type="predicted"/>
<dbReference type="Proteomes" id="UP000760668">
    <property type="component" value="Unassembled WGS sequence"/>
</dbReference>
<reference evidence="1" key="2">
    <citation type="submission" date="2021-09" db="EMBL/GenBank/DDBJ databases">
        <authorList>
            <person name="Gilroy R."/>
        </authorList>
    </citation>
    <scope>NUCLEOTIDE SEQUENCE</scope>
    <source>
        <strain evidence="1">CHK179-5677</strain>
    </source>
</reference>
<dbReference type="RefSeq" id="WP_295370108.1">
    <property type="nucleotide sequence ID" value="NZ_DYUC01000064.1"/>
</dbReference>